<dbReference type="Pfam" id="PF23317">
    <property type="entry name" value="YVC1_C"/>
    <property type="match status" value="1"/>
</dbReference>
<dbReference type="OrthoDB" id="2373987at2759"/>
<dbReference type="InterPro" id="IPR056336">
    <property type="entry name" value="YVC1_C"/>
</dbReference>
<name>A0A899G5M8_9ASCO</name>
<dbReference type="AlphaFoldDB" id="A0A899G5M8"/>
<dbReference type="Proteomes" id="UP000663699">
    <property type="component" value="Chromosome 13"/>
</dbReference>
<evidence type="ECO:0000259" key="3">
    <source>
        <dbReference type="Pfam" id="PF23317"/>
    </source>
</evidence>
<sequence length="908" mass="105761">MEGSQIHDHLWSTLDLDQIPVYNLVHSVREDVFSSVDSKTDHFQLRGPEINSLLVRPILEKCKRKKSRAIVYALLVNQVQFIKEASENAIMTSINTTCAVVCELVAIKILKCFKSEELIDVLTYDFWPLQGASLNYTDMAFIGANKISAIEVAIRAEAKKFLAVPVVVQILENIWKGNIVFYSGSDKNDFIPESYRKISAIYDSRECSILKLSRLRVPKYRHYMATVSFAIMLALVTATLIRNMPQITTLELVMDFWAIGFILDEIMGIADSGTRLYLLNLWNIFDVILFCIFIGFFALRLYGLFIDDPEHKISRIAYDILATNAIFLFPRLFSTMDYYRYFSQMLIGFRKMAIDFFTTLILIIIIFSGFWVALSLAFARDSYSPKSLAFRLMQLFFGFSPAAWDMMDNLNILGQTLLILFMANSNYFVVTALVSVLSNSFASVRANAYEEHQFLFAVNTISSVKSDAYFFYQTPFNILQWIIYPLVYILSKQSYMKLNWYVIKITHFPILFTIFLYERFCLGQKTFDTTELGLSRTKSIDTIDNDYFGAFVKESRVPSSMLKRKCRRDSLAVQMRNQLLDQVFKIPYNSLKNNKKSYSKNSIGDYTIDKWLMSPSRTFTIDKLDENNSFNQNENIKQISSELKKKKSISCHEYEKRYSSDFLQTGTNFNFDEFEKNSIRTKINLLNSYSLQKEKRPCILREHCNNINDNDYGEVAVFMDNECYDEFEQCSTDINKNNRKYGLFNDNLRQTQYFQKNSENILPKFKTLESIKISNFGKQNPTLTMSQNIQNHSYKEQFMSPYSFKFENEPYGINETDRLMNMSKPFYRLSYQNKPFDNETIKESSNELKTKVHIYNNGVLEHILLEKLDAIENFVKIRVDHLEAICIEIIAEIKKLKQENQPSTNFLL</sequence>
<evidence type="ECO:0000313" key="4">
    <source>
        <dbReference type="EMBL" id="QSL66709.1"/>
    </source>
</evidence>
<dbReference type="InterPro" id="IPR052971">
    <property type="entry name" value="TRP_calcium_channel"/>
</dbReference>
<keyword evidence="1" id="KW-1133">Transmembrane helix</keyword>
<evidence type="ECO:0000259" key="2">
    <source>
        <dbReference type="Pfam" id="PF23190"/>
    </source>
</evidence>
<feature type="domain" description="Calcium channel YVC1-like C-terminal transmembrane" evidence="3">
    <location>
        <begin position="228"/>
        <end position="532"/>
    </location>
</feature>
<feature type="domain" description="YVC1 N-terminal linker helical" evidence="2">
    <location>
        <begin position="21"/>
        <end position="196"/>
    </location>
</feature>
<feature type="transmembrane region" description="Helical" evidence="1">
    <location>
        <begin position="469"/>
        <end position="491"/>
    </location>
</feature>
<feature type="transmembrane region" description="Helical" evidence="1">
    <location>
        <begin position="388"/>
        <end position="404"/>
    </location>
</feature>
<feature type="transmembrane region" description="Helical" evidence="1">
    <location>
        <begin position="498"/>
        <end position="517"/>
    </location>
</feature>
<dbReference type="InterPro" id="IPR056337">
    <property type="entry name" value="LHD_YVC1"/>
</dbReference>
<keyword evidence="1" id="KW-0812">Transmembrane</keyword>
<dbReference type="Pfam" id="PF23190">
    <property type="entry name" value="LHD_TRPY1"/>
    <property type="match status" value="1"/>
</dbReference>
<feature type="transmembrane region" description="Helical" evidence="1">
    <location>
        <begin position="276"/>
        <end position="303"/>
    </location>
</feature>
<protein>
    <recommendedName>
        <fullName evidence="6">Ion transport domain-containing protein</fullName>
    </recommendedName>
</protein>
<reference evidence="4" key="1">
    <citation type="submission" date="2020-06" db="EMBL/GenBank/DDBJ databases">
        <title>Genomes of multiple members of Pneumocystis genus reveal paths to human pathogen Pneumocystis jirovecii.</title>
        <authorList>
            <person name="Cisse O.H."/>
            <person name="Ma L."/>
            <person name="Dekker J."/>
            <person name="Khil P."/>
            <person name="Jo J."/>
            <person name="Brenchley J."/>
            <person name="Blair R."/>
            <person name="Pahar B."/>
            <person name="Chabe M."/>
            <person name="Van Rompay K.A."/>
            <person name="Keesler R."/>
            <person name="Sukura A."/>
            <person name="Hirsch V."/>
            <person name="Kutty G."/>
            <person name="Liu Y."/>
            <person name="Peng L."/>
            <person name="Chen J."/>
            <person name="Song J."/>
            <person name="Weissenbacher-Lang C."/>
            <person name="Xu J."/>
            <person name="Upham N.S."/>
            <person name="Stajich J.E."/>
            <person name="Cuomo C.A."/>
            <person name="Cushion M.T."/>
            <person name="Kovacs J.A."/>
        </authorList>
    </citation>
    <scope>NUCLEOTIDE SEQUENCE</scope>
    <source>
        <strain evidence="4">2A</strain>
    </source>
</reference>
<feature type="transmembrane region" description="Helical" evidence="1">
    <location>
        <begin position="315"/>
        <end position="333"/>
    </location>
</feature>
<accession>A0A899G5M8</accession>
<feature type="transmembrane region" description="Helical" evidence="1">
    <location>
        <begin position="223"/>
        <end position="241"/>
    </location>
</feature>
<evidence type="ECO:0008006" key="6">
    <source>
        <dbReference type="Google" id="ProtNLM"/>
    </source>
</evidence>
<organism evidence="4 5">
    <name type="scientific">Pneumocystis wakefieldiae</name>
    <dbReference type="NCBI Taxonomy" id="38082"/>
    <lineage>
        <taxon>Eukaryota</taxon>
        <taxon>Fungi</taxon>
        <taxon>Dikarya</taxon>
        <taxon>Ascomycota</taxon>
        <taxon>Taphrinomycotina</taxon>
        <taxon>Pneumocystomycetes</taxon>
        <taxon>Pneumocystaceae</taxon>
        <taxon>Pneumocystis</taxon>
    </lineage>
</organism>
<feature type="transmembrane region" description="Helical" evidence="1">
    <location>
        <begin position="354"/>
        <end position="376"/>
    </location>
</feature>
<evidence type="ECO:0000256" key="1">
    <source>
        <dbReference type="SAM" id="Phobius"/>
    </source>
</evidence>
<dbReference type="PANTHER" id="PTHR35859">
    <property type="entry name" value="NONSELECTIVE CATION CHANNEL PROTEIN"/>
    <property type="match status" value="1"/>
</dbReference>
<dbReference type="EMBL" id="CP054544">
    <property type="protein sequence ID" value="QSL66709.1"/>
    <property type="molecule type" value="Genomic_DNA"/>
</dbReference>
<keyword evidence="5" id="KW-1185">Reference proteome</keyword>
<gene>
    <name evidence="4" type="ORF">MERGE_001093</name>
</gene>
<feature type="transmembrane region" description="Helical" evidence="1">
    <location>
        <begin position="416"/>
        <end position="437"/>
    </location>
</feature>
<proteinExistence type="predicted"/>
<dbReference type="PANTHER" id="PTHR35859:SF4">
    <property type="entry name" value="MEMBRANE CHANNEL PROTEIN, PUTATIVE (AFU_ORTHOLOGUE AFUA_6G11300)-RELATED"/>
    <property type="match status" value="1"/>
</dbReference>
<keyword evidence="1" id="KW-0472">Membrane</keyword>
<evidence type="ECO:0000313" key="5">
    <source>
        <dbReference type="Proteomes" id="UP000663699"/>
    </source>
</evidence>